<dbReference type="AlphaFoldDB" id="A0AAE0C1M9"/>
<evidence type="ECO:0000313" key="2">
    <source>
        <dbReference type="EMBL" id="KAK3245790.1"/>
    </source>
</evidence>
<evidence type="ECO:0000313" key="3">
    <source>
        <dbReference type="Proteomes" id="UP001190700"/>
    </source>
</evidence>
<reference evidence="2 3" key="1">
    <citation type="journal article" date="2015" name="Genome Biol. Evol.">
        <title>Comparative Genomics of a Bacterivorous Green Alga Reveals Evolutionary Causalities and Consequences of Phago-Mixotrophic Mode of Nutrition.</title>
        <authorList>
            <person name="Burns J.A."/>
            <person name="Paasch A."/>
            <person name="Narechania A."/>
            <person name="Kim E."/>
        </authorList>
    </citation>
    <scope>NUCLEOTIDE SEQUENCE [LARGE SCALE GENOMIC DNA]</scope>
    <source>
        <strain evidence="2 3">PLY_AMNH</strain>
    </source>
</reference>
<sequence length="1050" mass="120540">MAYAAKYDRDRSVVCCGNVPRSILLSHEYHSDRHKCGEQWLGFVEAVGRSDQDHENDTRIFPLTKDSFNIKGESLYYTGMFLPYQVDILALTARHSLKATSDDYVTTYYGRRVPPPASAKASSSGEKSRSRRFRETFSESDDDRGSDDYESEPSDEENIGDAAKKADRRQSVGAQSYVENMEHFSAITLVPAPFLCKVLNGRKYLLQTITSPETTTEAFVHRLFYRVVFLNLSEPAKYFNLNNDQKTALFQRLAVTQIHVSVSAYKWFYMYMYTREESKMTENIMLLFECVIKSFIDSNPNDDHGDEDEENELRSRYLSELNQEPTGDAKPHFEKRCAWVRNFLMQEDVKKWKDDSEHLPDKKQFQHWTLVFFELDNRVKQYYAGHTVDLTPSKGWPEERSRMDYAAVLTADQLCFRADTNASSIIGSNGSAYKTSTPFQSFNIRCVYDHLLPLFLSRNAIDVVQVLNDCDLSLLQHMCDSSGLSLLELFDTHLVEANIRKTKKAKNRSTLSFQSFKLKPLSGFVQHASDPSMRRLAYGNSSEVGNREVVWVSNAVELCLAEVERSFTDNTFSRVTIQEETLLHVRRQSIVHSSFKSHMLSAALKKAASDCCLYLRRKSKFADELYPRIFPKDESWTAQTSHSYRTEDCDPFSDDTLFDLPEIIYGRETCNQPSVVRFLLHLHEMYYDRLCDSEQYLQQAINTYSYADLPEDVPSNARAPESSRTACQSFPFEMFSFEHNIDVESTYSSIPTPAFKDLIHFPNDDDARDDWIELFASCAPPVVSPILACEWTTHVADVLKRLREHRDAERVLICDPTKLHLVENVVKSLRASLLKWTRAVAGDSGVISRSFFNTERVMSEETAVTLSFWLAQMRNSSTRDLVVADWRRRWAGGFLLPNCVRYLCCENLFAETTRHTVGILCGAHLWSIVGLEMHLAILTISLKMISNVERRMREKIADVSGPCGESSRTCSYDVQMQTCRLVGMFAKRSTSVRDAKTFRSESERHEFHRLLDDGIVESKAKLESLLLLHRNRRTDSVPDGTLSIRSRVRL</sequence>
<evidence type="ECO:0000256" key="1">
    <source>
        <dbReference type="SAM" id="MobiDB-lite"/>
    </source>
</evidence>
<organism evidence="2 3">
    <name type="scientific">Cymbomonas tetramitiformis</name>
    <dbReference type="NCBI Taxonomy" id="36881"/>
    <lineage>
        <taxon>Eukaryota</taxon>
        <taxon>Viridiplantae</taxon>
        <taxon>Chlorophyta</taxon>
        <taxon>Pyramimonadophyceae</taxon>
        <taxon>Pyramimonadales</taxon>
        <taxon>Pyramimonadaceae</taxon>
        <taxon>Cymbomonas</taxon>
    </lineage>
</organism>
<feature type="compositionally biased region" description="Acidic residues" evidence="1">
    <location>
        <begin position="138"/>
        <end position="159"/>
    </location>
</feature>
<feature type="region of interest" description="Disordered" evidence="1">
    <location>
        <begin position="115"/>
        <end position="167"/>
    </location>
</feature>
<protein>
    <submittedName>
        <fullName evidence="2">Uncharacterized protein</fullName>
    </submittedName>
</protein>
<dbReference type="Proteomes" id="UP001190700">
    <property type="component" value="Unassembled WGS sequence"/>
</dbReference>
<comment type="caution">
    <text evidence="2">The sequence shown here is derived from an EMBL/GenBank/DDBJ whole genome shotgun (WGS) entry which is preliminary data.</text>
</comment>
<keyword evidence="3" id="KW-1185">Reference proteome</keyword>
<accession>A0AAE0C1M9</accession>
<name>A0AAE0C1M9_9CHLO</name>
<dbReference type="EMBL" id="LGRX02030310">
    <property type="protein sequence ID" value="KAK3245790.1"/>
    <property type="molecule type" value="Genomic_DNA"/>
</dbReference>
<proteinExistence type="predicted"/>
<gene>
    <name evidence="2" type="ORF">CYMTET_44611</name>
</gene>